<dbReference type="AlphaFoldDB" id="A0A853GWH1"/>
<sequence length="402" mass="41209">MSATPSTSVVLAATLSVQALVAMALITLPVVAPVVAESLGISAAYVGLYIAMAYAGAMTASLFAGGAVRRFGAIRASQAGLALCALGVSICAIASPIASAIGAVLIGLGYGPITPASSHLLAKSTPAHRMSFVFSIKQTGVPLGGVLAGVMVPGLAGIIGWQSAFLVVALISLLCAVAIQPLCASLDADKNPDHRLSFGNGLAGPLRLVFSHRSLAVLAGVSFLFSITQVSLTTYMVTYLHEDLSMSLIVAGFILAVAQMAGVIGRLLWGYMSDRFLGPIKMLACLALLIGVCALITPLLKHMGTYWLILIVLSIFGSCAIGWNGVYLAEVARQAPAGQASIATGGTLSMTFLGVVVGPPLFGLIASITGSYGAAFAALTLPVVVCLWLLWRYRAAFARTAP</sequence>
<dbReference type="PANTHER" id="PTHR23527:SF1">
    <property type="entry name" value="BLL3282 PROTEIN"/>
    <property type="match status" value="1"/>
</dbReference>
<evidence type="ECO:0000256" key="2">
    <source>
        <dbReference type="ARBA" id="ARBA00022989"/>
    </source>
</evidence>
<gene>
    <name evidence="6" type="ORF">H0A62_05725</name>
</gene>
<dbReference type="GO" id="GO:0022857">
    <property type="term" value="F:transmembrane transporter activity"/>
    <property type="evidence" value="ECO:0007669"/>
    <property type="project" value="InterPro"/>
</dbReference>
<dbReference type="InterPro" id="IPR020846">
    <property type="entry name" value="MFS_dom"/>
</dbReference>
<dbReference type="PROSITE" id="PS50850">
    <property type="entry name" value="MFS"/>
    <property type="match status" value="1"/>
</dbReference>
<reference evidence="6 7" key="1">
    <citation type="submission" date="2020-07" db="EMBL/GenBank/DDBJ databases">
        <title>Taxonomic revisions and descriptions of new bacterial species based on genomic comparisons in the high-G+C-content subgroup of the family Alcaligenaceae.</title>
        <authorList>
            <person name="Szabo A."/>
            <person name="Felfoldi T."/>
        </authorList>
    </citation>
    <scope>NUCLEOTIDE SEQUENCE [LARGE SCALE GENOMIC DNA]</scope>
    <source>
        <strain evidence="6 7">DSM 25667</strain>
    </source>
</reference>
<evidence type="ECO:0000256" key="1">
    <source>
        <dbReference type="ARBA" id="ARBA00022692"/>
    </source>
</evidence>
<dbReference type="EMBL" id="JACCEV010000001">
    <property type="protein sequence ID" value="NYT85096.1"/>
    <property type="molecule type" value="Genomic_DNA"/>
</dbReference>
<keyword evidence="2 4" id="KW-1133">Transmembrane helix</keyword>
<keyword evidence="1 4" id="KW-0812">Transmembrane</keyword>
<dbReference type="SUPFAM" id="SSF103473">
    <property type="entry name" value="MFS general substrate transporter"/>
    <property type="match status" value="1"/>
</dbReference>
<dbReference type="RefSeq" id="WP_130037394.1">
    <property type="nucleotide sequence ID" value="NZ_JACCEV010000001.1"/>
</dbReference>
<keyword evidence="7" id="KW-1185">Reference proteome</keyword>
<feature type="transmembrane region" description="Helical" evidence="4">
    <location>
        <begin position="215"/>
        <end position="238"/>
    </location>
</feature>
<accession>A0A853GWH1</accession>
<evidence type="ECO:0000313" key="6">
    <source>
        <dbReference type="EMBL" id="NYT85096.1"/>
    </source>
</evidence>
<dbReference type="InterPro" id="IPR011701">
    <property type="entry name" value="MFS"/>
</dbReference>
<feature type="transmembrane region" description="Helical" evidence="4">
    <location>
        <begin position="341"/>
        <end position="366"/>
    </location>
</feature>
<organism evidence="6 7">
    <name type="scientific">Pollutimonas harenae</name>
    <dbReference type="NCBI Taxonomy" id="657015"/>
    <lineage>
        <taxon>Bacteria</taxon>
        <taxon>Pseudomonadati</taxon>
        <taxon>Pseudomonadota</taxon>
        <taxon>Betaproteobacteria</taxon>
        <taxon>Burkholderiales</taxon>
        <taxon>Alcaligenaceae</taxon>
        <taxon>Pollutimonas</taxon>
    </lineage>
</organism>
<feature type="transmembrane region" description="Helical" evidence="4">
    <location>
        <begin position="280"/>
        <end position="300"/>
    </location>
</feature>
<dbReference type="Pfam" id="PF07690">
    <property type="entry name" value="MFS_1"/>
    <property type="match status" value="1"/>
</dbReference>
<keyword evidence="3 4" id="KW-0472">Membrane</keyword>
<name>A0A853GWH1_9BURK</name>
<feature type="transmembrane region" description="Helical" evidence="4">
    <location>
        <begin position="46"/>
        <end position="68"/>
    </location>
</feature>
<dbReference type="Gene3D" id="1.20.1250.20">
    <property type="entry name" value="MFS general substrate transporter like domains"/>
    <property type="match status" value="2"/>
</dbReference>
<dbReference type="InterPro" id="IPR036259">
    <property type="entry name" value="MFS_trans_sf"/>
</dbReference>
<dbReference type="Proteomes" id="UP000554144">
    <property type="component" value="Unassembled WGS sequence"/>
</dbReference>
<evidence type="ECO:0000256" key="4">
    <source>
        <dbReference type="SAM" id="Phobius"/>
    </source>
</evidence>
<dbReference type="OrthoDB" id="8724598at2"/>
<comment type="caution">
    <text evidence="6">The sequence shown here is derived from an EMBL/GenBank/DDBJ whole genome shotgun (WGS) entry which is preliminary data.</text>
</comment>
<feature type="domain" description="Major facilitator superfamily (MFS) profile" evidence="5">
    <location>
        <begin position="8"/>
        <end position="398"/>
    </location>
</feature>
<feature type="transmembrane region" description="Helical" evidence="4">
    <location>
        <begin position="372"/>
        <end position="391"/>
    </location>
</feature>
<proteinExistence type="predicted"/>
<dbReference type="InterPro" id="IPR052952">
    <property type="entry name" value="MFS-Transporter"/>
</dbReference>
<protein>
    <submittedName>
        <fullName evidence="6">MFS transporter</fullName>
    </submittedName>
</protein>
<dbReference type="PANTHER" id="PTHR23527">
    <property type="entry name" value="BLL3282 PROTEIN"/>
    <property type="match status" value="1"/>
</dbReference>
<evidence type="ECO:0000256" key="3">
    <source>
        <dbReference type="ARBA" id="ARBA00023136"/>
    </source>
</evidence>
<feature type="transmembrane region" description="Helical" evidence="4">
    <location>
        <begin position="306"/>
        <end position="329"/>
    </location>
</feature>
<feature type="transmembrane region" description="Helical" evidence="4">
    <location>
        <begin position="244"/>
        <end position="268"/>
    </location>
</feature>
<feature type="transmembrane region" description="Helical" evidence="4">
    <location>
        <begin position="158"/>
        <end position="179"/>
    </location>
</feature>
<evidence type="ECO:0000259" key="5">
    <source>
        <dbReference type="PROSITE" id="PS50850"/>
    </source>
</evidence>
<evidence type="ECO:0000313" key="7">
    <source>
        <dbReference type="Proteomes" id="UP000554144"/>
    </source>
</evidence>
<feature type="transmembrane region" description="Helical" evidence="4">
    <location>
        <begin position="80"/>
        <end position="110"/>
    </location>
</feature>